<dbReference type="EMBL" id="JAIWYP010000013">
    <property type="protein sequence ID" value="KAH3719570.1"/>
    <property type="molecule type" value="Genomic_DNA"/>
</dbReference>
<comment type="caution">
    <text evidence="1">The sequence shown here is derived from an EMBL/GenBank/DDBJ whole genome shotgun (WGS) entry which is preliminary data.</text>
</comment>
<accession>A0A9D4HHR6</accession>
<dbReference type="AlphaFoldDB" id="A0A9D4HHR6"/>
<dbReference type="Proteomes" id="UP000828390">
    <property type="component" value="Unassembled WGS sequence"/>
</dbReference>
<gene>
    <name evidence="1" type="ORF">DPMN_062407</name>
</gene>
<organism evidence="1 2">
    <name type="scientific">Dreissena polymorpha</name>
    <name type="common">Zebra mussel</name>
    <name type="synonym">Mytilus polymorpha</name>
    <dbReference type="NCBI Taxonomy" id="45954"/>
    <lineage>
        <taxon>Eukaryota</taxon>
        <taxon>Metazoa</taxon>
        <taxon>Spiralia</taxon>
        <taxon>Lophotrochozoa</taxon>
        <taxon>Mollusca</taxon>
        <taxon>Bivalvia</taxon>
        <taxon>Autobranchia</taxon>
        <taxon>Heteroconchia</taxon>
        <taxon>Euheterodonta</taxon>
        <taxon>Imparidentia</taxon>
        <taxon>Neoheterodontei</taxon>
        <taxon>Myida</taxon>
        <taxon>Dreissenoidea</taxon>
        <taxon>Dreissenidae</taxon>
        <taxon>Dreissena</taxon>
    </lineage>
</organism>
<reference evidence="1" key="1">
    <citation type="journal article" date="2019" name="bioRxiv">
        <title>The Genome of the Zebra Mussel, Dreissena polymorpha: A Resource for Invasive Species Research.</title>
        <authorList>
            <person name="McCartney M.A."/>
            <person name="Auch B."/>
            <person name="Kono T."/>
            <person name="Mallez S."/>
            <person name="Zhang Y."/>
            <person name="Obille A."/>
            <person name="Becker A."/>
            <person name="Abrahante J.E."/>
            <person name="Garbe J."/>
            <person name="Badalamenti J.P."/>
            <person name="Herman A."/>
            <person name="Mangelson H."/>
            <person name="Liachko I."/>
            <person name="Sullivan S."/>
            <person name="Sone E.D."/>
            <person name="Koren S."/>
            <person name="Silverstein K.A.T."/>
            <person name="Beckman K.B."/>
            <person name="Gohl D.M."/>
        </authorList>
    </citation>
    <scope>NUCLEOTIDE SEQUENCE</scope>
    <source>
        <strain evidence="1">Duluth1</strain>
        <tissue evidence="1">Whole animal</tissue>
    </source>
</reference>
<evidence type="ECO:0000313" key="1">
    <source>
        <dbReference type="EMBL" id="KAH3719570.1"/>
    </source>
</evidence>
<keyword evidence="2" id="KW-1185">Reference proteome</keyword>
<sequence>MLDLDHQRQINQMKYYARTNPMENNLPINSKVTEDPAYRKPKSRIGVPYAQNVRALNLYYKINEIELQPPTYYSLSEIVKPNIDFHLSTLIKKSEIDSNSATIALNYINNTYGGYTQIFTDGSKNEDLKLAGAAYVVYNPQNVIIHHNRLKLKKELSIFACELAIIDRLIETYLRKSMVDRNFIYCKSP</sequence>
<protein>
    <submittedName>
        <fullName evidence="1">Uncharacterized protein</fullName>
    </submittedName>
</protein>
<name>A0A9D4HHR6_DREPO</name>
<proteinExistence type="predicted"/>
<evidence type="ECO:0000313" key="2">
    <source>
        <dbReference type="Proteomes" id="UP000828390"/>
    </source>
</evidence>
<reference evidence="1" key="2">
    <citation type="submission" date="2020-11" db="EMBL/GenBank/DDBJ databases">
        <authorList>
            <person name="McCartney M.A."/>
            <person name="Auch B."/>
            <person name="Kono T."/>
            <person name="Mallez S."/>
            <person name="Becker A."/>
            <person name="Gohl D.M."/>
            <person name="Silverstein K.A.T."/>
            <person name="Koren S."/>
            <person name="Bechman K.B."/>
            <person name="Herman A."/>
            <person name="Abrahante J.E."/>
            <person name="Garbe J."/>
        </authorList>
    </citation>
    <scope>NUCLEOTIDE SEQUENCE</scope>
    <source>
        <strain evidence="1">Duluth1</strain>
        <tissue evidence="1">Whole animal</tissue>
    </source>
</reference>